<accession>A0A7I8VP95</accession>
<gene>
    <name evidence="1" type="ORF">DGYR_LOCUS6541</name>
</gene>
<protein>
    <submittedName>
        <fullName evidence="1">Uncharacterized protein</fullName>
    </submittedName>
</protein>
<dbReference type="AlphaFoldDB" id="A0A7I8VP95"/>
<comment type="caution">
    <text evidence="1">The sequence shown here is derived from an EMBL/GenBank/DDBJ whole genome shotgun (WGS) entry which is preliminary data.</text>
</comment>
<evidence type="ECO:0000313" key="2">
    <source>
        <dbReference type="Proteomes" id="UP000549394"/>
    </source>
</evidence>
<dbReference type="Proteomes" id="UP000549394">
    <property type="component" value="Unassembled WGS sequence"/>
</dbReference>
<organism evidence="1 2">
    <name type="scientific">Dimorphilus gyrociliatus</name>
    <dbReference type="NCBI Taxonomy" id="2664684"/>
    <lineage>
        <taxon>Eukaryota</taxon>
        <taxon>Metazoa</taxon>
        <taxon>Spiralia</taxon>
        <taxon>Lophotrochozoa</taxon>
        <taxon>Annelida</taxon>
        <taxon>Polychaeta</taxon>
        <taxon>Polychaeta incertae sedis</taxon>
        <taxon>Dinophilidae</taxon>
        <taxon>Dimorphilus</taxon>
    </lineage>
</organism>
<reference evidence="1 2" key="1">
    <citation type="submission" date="2020-08" db="EMBL/GenBank/DDBJ databases">
        <authorList>
            <person name="Hejnol A."/>
        </authorList>
    </citation>
    <scope>NUCLEOTIDE SEQUENCE [LARGE SCALE GENOMIC DNA]</scope>
</reference>
<dbReference type="EMBL" id="CAJFCJ010000008">
    <property type="protein sequence ID" value="CAD5118110.1"/>
    <property type="molecule type" value="Genomic_DNA"/>
</dbReference>
<keyword evidence="2" id="KW-1185">Reference proteome</keyword>
<sequence>MNRSSPEASIGNTGNKPDLVKYAELLLMLHNNVRESLDDFKIKIKLKVDRNIQETVSCKVKSMIGIENMDACLTVVASSNFSSSLSPTPPTKMNSNVRSLKSLRRLKLEPNDDSKRSSIKHLSKYCGITEQGKKFFGKLDNASTTMHIQA</sequence>
<name>A0A7I8VP95_9ANNE</name>
<evidence type="ECO:0000313" key="1">
    <source>
        <dbReference type="EMBL" id="CAD5118110.1"/>
    </source>
</evidence>
<proteinExistence type="predicted"/>